<proteinExistence type="inferred from homology"/>
<feature type="transmembrane region" description="Helical" evidence="8">
    <location>
        <begin position="691"/>
        <end position="715"/>
    </location>
</feature>
<dbReference type="EMBL" id="CAXHTA020000018">
    <property type="protein sequence ID" value="CAL5228414.1"/>
    <property type="molecule type" value="Genomic_DNA"/>
</dbReference>
<feature type="transmembrane region" description="Helical" evidence="8">
    <location>
        <begin position="428"/>
        <end position="449"/>
    </location>
</feature>
<evidence type="ECO:0000256" key="1">
    <source>
        <dbReference type="ARBA" id="ARBA00004123"/>
    </source>
</evidence>
<comment type="subcellular location">
    <subcellularLocation>
        <location evidence="2 8">Membrane</location>
        <topology evidence="2 8">Multi-pass membrane protein</topology>
    </subcellularLocation>
    <subcellularLocation>
        <location evidence="1">Nucleus</location>
    </subcellularLocation>
</comment>
<keyword evidence="6 8" id="KW-0472">Membrane</keyword>
<dbReference type="Gene3D" id="1.20.1540.10">
    <property type="entry name" value="Rhomboid-like"/>
    <property type="match status" value="1"/>
</dbReference>
<comment type="function">
    <text evidence="8">Serine protease involved in intramembrane proteolysis.</text>
</comment>
<reference evidence="11 12" key="1">
    <citation type="submission" date="2024-06" db="EMBL/GenBank/DDBJ databases">
        <authorList>
            <person name="Kraege A."/>
            <person name="Thomma B."/>
        </authorList>
    </citation>
    <scope>NUCLEOTIDE SEQUENCE [LARGE SCALE GENOMIC DNA]</scope>
</reference>
<keyword evidence="8" id="KW-0720">Serine protease</keyword>
<feature type="compositionally biased region" description="Basic residues" evidence="9">
    <location>
        <begin position="282"/>
        <end position="292"/>
    </location>
</feature>
<feature type="region of interest" description="Disordered" evidence="9">
    <location>
        <begin position="232"/>
        <end position="294"/>
    </location>
</feature>
<feature type="domain" description="Peptidase S54 rhomboid" evidence="10">
    <location>
        <begin position="363"/>
        <end position="504"/>
    </location>
</feature>
<evidence type="ECO:0000313" key="11">
    <source>
        <dbReference type="EMBL" id="CAL5228414.1"/>
    </source>
</evidence>
<evidence type="ECO:0000256" key="8">
    <source>
        <dbReference type="RuleBase" id="RU362115"/>
    </source>
</evidence>
<comment type="catalytic activity">
    <reaction evidence="8">
        <text>Cleaves type-1 transmembrane domains using a catalytic dyad composed of serine and histidine that are contributed by different transmembrane domains.</text>
        <dbReference type="EC" id="3.4.21.105"/>
    </reaction>
</comment>
<feature type="transmembrane region" description="Helical" evidence="8">
    <location>
        <begin position="456"/>
        <end position="477"/>
    </location>
</feature>
<organism evidence="11 12">
    <name type="scientific">Coccomyxa viridis</name>
    <dbReference type="NCBI Taxonomy" id="1274662"/>
    <lineage>
        <taxon>Eukaryota</taxon>
        <taxon>Viridiplantae</taxon>
        <taxon>Chlorophyta</taxon>
        <taxon>core chlorophytes</taxon>
        <taxon>Trebouxiophyceae</taxon>
        <taxon>Trebouxiophyceae incertae sedis</taxon>
        <taxon>Coccomyxaceae</taxon>
        <taxon>Coccomyxa</taxon>
    </lineage>
</organism>
<comment type="caution">
    <text evidence="8">Lacks conserved residue(s) required for the propagation of feature annotation.</text>
</comment>
<keyword evidence="5 8" id="KW-1133">Transmembrane helix</keyword>
<evidence type="ECO:0000256" key="4">
    <source>
        <dbReference type="ARBA" id="ARBA00022692"/>
    </source>
</evidence>
<keyword evidence="4 8" id="KW-0812">Transmembrane</keyword>
<keyword evidence="12" id="KW-1185">Reference proteome</keyword>
<evidence type="ECO:0000256" key="3">
    <source>
        <dbReference type="ARBA" id="ARBA00009045"/>
    </source>
</evidence>
<evidence type="ECO:0000256" key="5">
    <source>
        <dbReference type="ARBA" id="ARBA00022989"/>
    </source>
</evidence>
<dbReference type="PANTHER" id="PTHR22936:SF99">
    <property type="entry name" value="RHOMBOID-LIKE PROTEASE"/>
    <property type="match status" value="1"/>
</dbReference>
<comment type="similarity">
    <text evidence="3 8">Belongs to the peptidase S54 family.</text>
</comment>
<keyword evidence="7" id="KW-0539">Nucleus</keyword>
<evidence type="ECO:0000256" key="9">
    <source>
        <dbReference type="SAM" id="MobiDB-lite"/>
    </source>
</evidence>
<keyword evidence="8" id="KW-0378">Hydrolase</keyword>
<feature type="transmembrane region" description="Helical" evidence="8">
    <location>
        <begin position="378"/>
        <end position="397"/>
    </location>
</feature>
<evidence type="ECO:0000256" key="7">
    <source>
        <dbReference type="ARBA" id="ARBA00023242"/>
    </source>
</evidence>
<gene>
    <name evidence="11" type="primary">g11545</name>
    <name evidence="11" type="ORF">VP750_LOCUS10320</name>
</gene>
<feature type="compositionally biased region" description="Basic and acidic residues" evidence="9">
    <location>
        <begin position="1"/>
        <end position="12"/>
    </location>
</feature>
<feature type="transmembrane region" description="Helical" evidence="8">
    <location>
        <begin position="404"/>
        <end position="422"/>
    </location>
</feature>
<feature type="compositionally biased region" description="Basic and acidic residues" evidence="9">
    <location>
        <begin position="595"/>
        <end position="608"/>
    </location>
</feature>
<dbReference type="SUPFAM" id="SSF47762">
    <property type="entry name" value="PAH2 domain"/>
    <property type="match status" value="1"/>
</dbReference>
<protein>
    <recommendedName>
        <fullName evidence="8">RHOMBOID-like protein</fullName>
        <ecNumber evidence="8">3.4.21.105</ecNumber>
    </recommendedName>
</protein>
<feature type="compositionally biased region" description="Basic and acidic residues" evidence="9">
    <location>
        <begin position="75"/>
        <end position="105"/>
    </location>
</feature>
<dbReference type="InterPro" id="IPR002610">
    <property type="entry name" value="Peptidase_S54_rhomboid-like"/>
</dbReference>
<comment type="caution">
    <text evidence="11">The sequence shown here is derived from an EMBL/GenBank/DDBJ whole genome shotgun (WGS) entry which is preliminary data.</text>
</comment>
<name>A0ABP1GCW3_9CHLO</name>
<feature type="region of interest" description="Disordered" evidence="9">
    <location>
        <begin position="1"/>
        <end position="111"/>
    </location>
</feature>
<feature type="region of interest" description="Disordered" evidence="9">
    <location>
        <begin position="594"/>
        <end position="673"/>
    </location>
</feature>
<feature type="transmembrane region" description="Helical" evidence="8">
    <location>
        <begin position="483"/>
        <end position="504"/>
    </location>
</feature>
<dbReference type="InterPro" id="IPR035952">
    <property type="entry name" value="Rhomboid-like_sf"/>
</dbReference>
<dbReference type="EC" id="3.4.21.105" evidence="8"/>
<dbReference type="InterPro" id="IPR022764">
    <property type="entry name" value="Peptidase_S54_rhomboid_dom"/>
</dbReference>
<evidence type="ECO:0000256" key="2">
    <source>
        <dbReference type="ARBA" id="ARBA00004141"/>
    </source>
</evidence>
<dbReference type="PANTHER" id="PTHR22936">
    <property type="entry name" value="RHOMBOID-RELATED"/>
    <property type="match status" value="1"/>
</dbReference>
<dbReference type="SUPFAM" id="SSF144091">
    <property type="entry name" value="Rhomboid-like"/>
    <property type="match status" value="1"/>
</dbReference>
<dbReference type="Proteomes" id="UP001497392">
    <property type="component" value="Unassembled WGS sequence"/>
</dbReference>
<evidence type="ECO:0000256" key="6">
    <source>
        <dbReference type="ARBA" id="ARBA00023136"/>
    </source>
</evidence>
<dbReference type="Pfam" id="PF01694">
    <property type="entry name" value="Rhomboid"/>
    <property type="match status" value="1"/>
</dbReference>
<accession>A0ABP1GCW3</accession>
<keyword evidence="8" id="KW-0645">Protease</keyword>
<evidence type="ECO:0000259" key="10">
    <source>
        <dbReference type="Pfam" id="PF01694"/>
    </source>
</evidence>
<dbReference type="InterPro" id="IPR036600">
    <property type="entry name" value="PAH_sf"/>
</dbReference>
<sequence length="727" mass="78487">MLISKARQDSDTHASAQDEQTALPVRPAARASHAQQEQEPRLAAKSRPAGIPIPQRPSGQPAHAGGSGRSPPKSARGEPGDVLHGSRREGELPQRAHSLAERGAEGRQAGWFQNDTYGVEAAGPVPGWKRPSIAVPVYSESSASRHLSPSGAASSMPWPAISPKEAVTAEQEAWYIEQVAVALHGNDRAVETVQALLRSCRAKTVASMLSGHPILIEGFTAFLPDKTAFYQMDGRSEGPAHPSKGPSRDLPSAEGAPLMPGAHSRSTSTLPTEQLRADRPARRARAQPKRTKTGNYGTFHLLQLSLMDPNQEPTQSPEERAQLLGFTPAALRAWFRAVPGWRSFDGAYLVAWGARNLPDVSHTHWWLWLTSGLLHTDFMHLAGSLLPWAVLACILELNYGSVRVVILWLVSLLGAAFTSAVLDPPCQVVVGCNGALMGMLPWLFGAFLADFRTIRWSWLQLPLAVAAILLHLIIAILQRDASYHSNWVDLGGFLCGLLPAVLFLPCPSDARAQSAAHAEVALADMAPGGGEQRPLQAPTPMAAMQGQETLQNLREPHEVSLDMQRYYSKHQLPVLSYYDKSLRSQWDIEQALEPRSARSESIPAHREGGPSSQSPTVQHRDVRSRQPSPHEGSPLVRSSAERALRSSTDPADASRHKGQAGMQGDVSGEETAQAGQTEVARRCCTCANMAHGAFCLFSAVAFFGILVGAPVYLYLVKLPSLACSAAI</sequence>
<evidence type="ECO:0000313" key="12">
    <source>
        <dbReference type="Proteomes" id="UP001497392"/>
    </source>
</evidence>